<feature type="domain" description="YhcG N-terminal" evidence="2">
    <location>
        <begin position="21"/>
        <end position="157"/>
    </location>
</feature>
<organism evidence="3 4">
    <name type="scientific">Pseudomonas sichuanensis</name>
    <dbReference type="NCBI Taxonomy" id="2213015"/>
    <lineage>
        <taxon>Bacteria</taxon>
        <taxon>Pseudomonadati</taxon>
        <taxon>Pseudomonadota</taxon>
        <taxon>Gammaproteobacteria</taxon>
        <taxon>Pseudomonadales</taxon>
        <taxon>Pseudomonadaceae</taxon>
        <taxon>Pseudomonas</taxon>
    </lineage>
</organism>
<gene>
    <name evidence="3" type="ORF">ABFE88_14035</name>
</gene>
<dbReference type="InterPro" id="IPR009362">
    <property type="entry name" value="YhcG_C"/>
</dbReference>
<dbReference type="EMBL" id="JBDLYL010000013">
    <property type="protein sequence ID" value="MEN8640767.1"/>
    <property type="molecule type" value="Genomic_DNA"/>
</dbReference>
<dbReference type="Proteomes" id="UP001424532">
    <property type="component" value="Unassembled WGS sequence"/>
</dbReference>
<dbReference type="PANTHER" id="PTHR30547:SF5">
    <property type="entry name" value="NUCLEASE YHCG-RELATED"/>
    <property type="match status" value="1"/>
</dbReference>
<accession>A0ABV0DHE4</accession>
<dbReference type="InterPro" id="IPR053148">
    <property type="entry name" value="PD-DEXK-like_domain"/>
</dbReference>
<comment type="caution">
    <text evidence="3">The sequence shown here is derived from an EMBL/GenBank/DDBJ whole genome shotgun (WGS) entry which is preliminary data.</text>
</comment>
<reference evidence="3 4" key="1">
    <citation type="submission" date="2024-05" db="EMBL/GenBank/DDBJ databases">
        <title>Sequence of Lycoming College course isolates.</title>
        <authorList>
            <person name="Reigle C.A."/>
            <person name="Newman J.D."/>
        </authorList>
    </citation>
    <scope>NUCLEOTIDE SEQUENCE [LARGE SCALE GENOMIC DNA]</scope>
    <source>
        <strain evidence="3 4">CAR-09</strain>
    </source>
</reference>
<evidence type="ECO:0000259" key="1">
    <source>
        <dbReference type="Pfam" id="PF06250"/>
    </source>
</evidence>
<feature type="domain" description="YhcG PDDEXK nuclease" evidence="1">
    <location>
        <begin position="178"/>
        <end position="330"/>
    </location>
</feature>
<proteinExistence type="predicted"/>
<dbReference type="Pfam" id="PF06250">
    <property type="entry name" value="YhcG_C"/>
    <property type="match status" value="1"/>
</dbReference>
<dbReference type="InterPro" id="IPR011856">
    <property type="entry name" value="tRNA_endonuc-like_dom_sf"/>
</dbReference>
<dbReference type="RefSeq" id="WP_347150314.1">
    <property type="nucleotide sequence ID" value="NZ_JBDLYL010000013.1"/>
</dbReference>
<dbReference type="Pfam" id="PF17761">
    <property type="entry name" value="DUF1016_N"/>
    <property type="match status" value="1"/>
</dbReference>
<keyword evidence="4" id="KW-1185">Reference proteome</keyword>
<evidence type="ECO:0000313" key="4">
    <source>
        <dbReference type="Proteomes" id="UP001424532"/>
    </source>
</evidence>
<name>A0ABV0DHE4_9PSED</name>
<sequence>MSTESQDATASVTADTRFAEVIALIQTARQRAAQAVNTQLIELHWQVGAYISRKLEAAEWGDGVVSQLADHLALTQPGLRGFTRRNLFRMRQFYEVYRGHEEKVSALLSQVPWTQNLIILSQCKLPEEREFYLRMAAQEKWSSRELERQLKAALFERSVTQPAKASAALTQAHPAALEVFRDAYMIEFLGLPGGHAEADLHQGLLGRLKDFLVELGRDFCFVGSHYPLQVGGRDFALDLLFFHRGLNCLVAIELKVGRFEPEYLGKLDFYLEALDRNERKAHENPAIGVLLCASKDDEVVEYALNRSLSPALIAEYQTRLPDKALLQAKLQEFYALDAERTATI</sequence>
<dbReference type="PANTHER" id="PTHR30547">
    <property type="entry name" value="UNCHARACTERIZED PROTEIN YHCG-RELATED"/>
    <property type="match status" value="1"/>
</dbReference>
<evidence type="ECO:0000259" key="2">
    <source>
        <dbReference type="Pfam" id="PF17761"/>
    </source>
</evidence>
<protein>
    <submittedName>
        <fullName evidence="3">PDDEXK nuclease domain-containing protein</fullName>
    </submittedName>
</protein>
<dbReference type="Gene3D" id="3.40.1350.10">
    <property type="match status" value="1"/>
</dbReference>
<dbReference type="InterPro" id="IPR041527">
    <property type="entry name" value="YhcG_N"/>
</dbReference>
<evidence type="ECO:0000313" key="3">
    <source>
        <dbReference type="EMBL" id="MEN8640767.1"/>
    </source>
</evidence>